<keyword evidence="3" id="KW-0677">Repeat</keyword>
<feature type="region of interest" description="Disordered" evidence="6">
    <location>
        <begin position="127"/>
        <end position="147"/>
    </location>
</feature>
<dbReference type="GO" id="GO:0045732">
    <property type="term" value="P:positive regulation of protein catabolic process"/>
    <property type="evidence" value="ECO:0007669"/>
    <property type="project" value="TreeGrafter"/>
</dbReference>
<dbReference type="Gene3D" id="1.25.40.20">
    <property type="entry name" value="Ankyrin repeat-containing domain"/>
    <property type="match status" value="1"/>
</dbReference>
<dbReference type="PROSITE" id="PS50225">
    <property type="entry name" value="SOCS"/>
    <property type="match status" value="1"/>
</dbReference>
<reference evidence="8" key="1">
    <citation type="submission" date="2021-05" db="EMBL/GenBank/DDBJ databases">
        <authorList>
            <person name="Tigano A."/>
        </authorList>
    </citation>
    <scope>NUCLEOTIDE SEQUENCE</scope>
</reference>
<dbReference type="Gene3D" id="1.10.750.20">
    <property type="entry name" value="SOCS box"/>
    <property type="match status" value="1"/>
</dbReference>
<keyword evidence="4 5" id="KW-0040">ANK repeat</keyword>
<evidence type="ECO:0000256" key="6">
    <source>
        <dbReference type="SAM" id="MobiDB-lite"/>
    </source>
</evidence>
<name>A0A8S4AJF4_9TELE</name>
<dbReference type="AlphaFoldDB" id="A0A8S4AJF4"/>
<organism evidence="8 9">
    <name type="scientific">Menidia menidia</name>
    <name type="common">Atlantic silverside</name>
    <dbReference type="NCBI Taxonomy" id="238744"/>
    <lineage>
        <taxon>Eukaryota</taxon>
        <taxon>Metazoa</taxon>
        <taxon>Chordata</taxon>
        <taxon>Craniata</taxon>
        <taxon>Vertebrata</taxon>
        <taxon>Euteleostomi</taxon>
        <taxon>Actinopterygii</taxon>
        <taxon>Neopterygii</taxon>
        <taxon>Teleostei</taxon>
        <taxon>Neoteleostei</taxon>
        <taxon>Acanthomorphata</taxon>
        <taxon>Ovalentaria</taxon>
        <taxon>Atherinomorphae</taxon>
        <taxon>Atheriniformes</taxon>
        <taxon>Atherinopsidae</taxon>
        <taxon>Menidiinae</taxon>
        <taxon>Menidia</taxon>
    </lineage>
</organism>
<dbReference type="PANTHER" id="PTHR24136">
    <property type="entry name" value="SOWAH (DROSOPHILA) HOMOLOG"/>
    <property type="match status" value="1"/>
</dbReference>
<dbReference type="PROSITE" id="PS50297">
    <property type="entry name" value="ANK_REP_REGION"/>
    <property type="match status" value="3"/>
</dbReference>
<evidence type="ECO:0000313" key="9">
    <source>
        <dbReference type="Proteomes" id="UP000677803"/>
    </source>
</evidence>
<dbReference type="FunFam" id="1.10.750.20:FF:000001">
    <property type="entry name" value="Ankyrin repeat and SOCS box containing 1"/>
    <property type="match status" value="1"/>
</dbReference>
<comment type="caution">
    <text evidence="8">The sequence shown here is derived from an EMBL/GenBank/DDBJ whole genome shotgun (WGS) entry which is preliminary data.</text>
</comment>
<dbReference type="GO" id="GO:0016567">
    <property type="term" value="P:protein ubiquitination"/>
    <property type="evidence" value="ECO:0007669"/>
    <property type="project" value="TreeGrafter"/>
</dbReference>
<protein>
    <submittedName>
        <fullName evidence="8">(Atlantic silverside) hypothetical protein</fullName>
    </submittedName>
</protein>
<accession>A0A8S4AJF4</accession>
<keyword evidence="9" id="KW-1185">Reference proteome</keyword>
<dbReference type="InterPro" id="IPR002110">
    <property type="entry name" value="Ankyrin_rpt"/>
</dbReference>
<dbReference type="SMART" id="SM00248">
    <property type="entry name" value="ANK"/>
    <property type="match status" value="6"/>
</dbReference>
<dbReference type="PROSITE" id="PS50088">
    <property type="entry name" value="ANK_REPEAT"/>
    <property type="match status" value="3"/>
</dbReference>
<dbReference type="Pfam" id="PF13637">
    <property type="entry name" value="Ank_4"/>
    <property type="match status" value="1"/>
</dbReference>
<gene>
    <name evidence="8" type="ORF">MMEN_LOCUS2325</name>
</gene>
<sequence>MSDQRQDAQPDGAGQSGAVFFSNPLMSDVESDWSPVHDAAFNGRVLNLQRLIAQGACVNLNTLDQVSPLHGACVQGHTACAKLLLESGANVNSSTLDGHTALSEACARGNLTCVSLLLQHGASPLGAGRSNPPLHSAAAEGQRSHSTAPARMVRAGIMQRRQNAPTVSKRCWSPGGFSEPLTPPLTLSPGHPECVEALVRHGADVDQHVEHLGSPLHVACSNRRLDTVRKLLQLGRMRSRSEALTGLSGPDLSISSGARVDGRVSGDSPLHVAARLSSPELVSVLLEHGADRLLLNSEGKRPLDLAPPGSPAGGFSRRPQVLQLLSSLSPFGVCVPLKQLCRLDVRRAVGRRRLGGLPDLDLPAELIGYLLHQSDPGGN</sequence>
<dbReference type="Pfam" id="PF00023">
    <property type="entry name" value="Ank"/>
    <property type="match status" value="1"/>
</dbReference>
<feature type="repeat" description="ANK" evidence="5">
    <location>
        <begin position="265"/>
        <end position="297"/>
    </location>
</feature>
<evidence type="ECO:0000256" key="3">
    <source>
        <dbReference type="ARBA" id="ARBA00022737"/>
    </source>
</evidence>
<dbReference type="SMART" id="SM00969">
    <property type="entry name" value="SOCS_box"/>
    <property type="match status" value="1"/>
</dbReference>
<feature type="domain" description="SOCS box" evidence="7">
    <location>
        <begin position="336"/>
        <end position="376"/>
    </location>
</feature>
<dbReference type="InterPro" id="IPR051573">
    <property type="entry name" value="Ankyrin-SOCS_box_domain"/>
</dbReference>
<proteinExistence type="inferred from homology"/>
<evidence type="ECO:0000256" key="1">
    <source>
        <dbReference type="ARBA" id="ARBA00004906"/>
    </source>
</evidence>
<dbReference type="InterPro" id="IPR036770">
    <property type="entry name" value="Ankyrin_rpt-contain_sf"/>
</dbReference>
<comment type="similarity">
    <text evidence="2">Belongs to the ankyrin SOCS box (ASB) family.</text>
</comment>
<dbReference type="Pfam" id="PF07525">
    <property type="entry name" value="SOCS_box"/>
    <property type="match status" value="1"/>
</dbReference>
<dbReference type="InterPro" id="IPR001496">
    <property type="entry name" value="SOCS_box"/>
</dbReference>
<dbReference type="PANTHER" id="PTHR24136:SF17">
    <property type="entry name" value="ANKYRIN REPEAT AND SOCS BOX PROTEIN 9"/>
    <property type="match status" value="1"/>
</dbReference>
<evidence type="ECO:0000256" key="2">
    <source>
        <dbReference type="ARBA" id="ARBA00005949"/>
    </source>
</evidence>
<dbReference type="OrthoDB" id="3246549at2759"/>
<comment type="pathway">
    <text evidence="1">Protein modification; protein ubiquitination.</text>
</comment>
<feature type="repeat" description="ANK" evidence="5">
    <location>
        <begin position="97"/>
        <end position="123"/>
    </location>
</feature>
<evidence type="ECO:0000259" key="7">
    <source>
        <dbReference type="PROSITE" id="PS50225"/>
    </source>
</evidence>
<evidence type="ECO:0000256" key="4">
    <source>
        <dbReference type="ARBA" id="ARBA00023043"/>
    </source>
</evidence>
<evidence type="ECO:0000313" key="8">
    <source>
        <dbReference type="EMBL" id="CAG5865666.1"/>
    </source>
</evidence>
<dbReference type="CDD" id="cd03716">
    <property type="entry name" value="SOCS_ASB_like"/>
    <property type="match status" value="1"/>
</dbReference>
<evidence type="ECO:0000256" key="5">
    <source>
        <dbReference type="PROSITE-ProRule" id="PRU00023"/>
    </source>
</evidence>
<dbReference type="SUPFAM" id="SSF48403">
    <property type="entry name" value="Ankyrin repeat"/>
    <property type="match status" value="1"/>
</dbReference>
<dbReference type="EMBL" id="CAJRST010001113">
    <property type="protein sequence ID" value="CAG5865666.1"/>
    <property type="molecule type" value="Genomic_DNA"/>
</dbReference>
<dbReference type="Proteomes" id="UP000677803">
    <property type="component" value="Unassembled WGS sequence"/>
</dbReference>
<feature type="repeat" description="ANK" evidence="5">
    <location>
        <begin position="64"/>
        <end position="96"/>
    </location>
</feature>